<dbReference type="EMBL" id="KQ990617">
    <property type="protein sequence ID" value="KZV52850.1"/>
    <property type="molecule type" value="Genomic_DNA"/>
</dbReference>
<sequence>MVVGPRLAEQYATLRDNLAELIVFFNRGRDDKKGEVDSSRGQPPPDDRSRPGGGGGSRSEPVKRRGSGSQSGPRRRGFGYWFGGE</sequence>
<evidence type="ECO:0000313" key="2">
    <source>
        <dbReference type="EMBL" id="KZV52850.1"/>
    </source>
</evidence>
<accession>A0A2Z7D1F8</accession>
<evidence type="ECO:0000256" key="1">
    <source>
        <dbReference type="SAM" id="MobiDB-lite"/>
    </source>
</evidence>
<reference evidence="2 3" key="1">
    <citation type="journal article" date="2015" name="Proc. Natl. Acad. Sci. U.S.A.">
        <title>The resurrection genome of Boea hygrometrica: A blueprint for survival of dehydration.</title>
        <authorList>
            <person name="Xiao L."/>
            <person name="Yang G."/>
            <person name="Zhang L."/>
            <person name="Yang X."/>
            <person name="Zhao S."/>
            <person name="Ji Z."/>
            <person name="Zhou Q."/>
            <person name="Hu M."/>
            <person name="Wang Y."/>
            <person name="Chen M."/>
            <person name="Xu Y."/>
            <person name="Jin H."/>
            <person name="Xiao X."/>
            <person name="Hu G."/>
            <person name="Bao F."/>
            <person name="Hu Y."/>
            <person name="Wan P."/>
            <person name="Li L."/>
            <person name="Deng X."/>
            <person name="Kuang T."/>
            <person name="Xiang C."/>
            <person name="Zhu J.K."/>
            <person name="Oliver M.J."/>
            <person name="He Y."/>
        </authorList>
    </citation>
    <scope>NUCLEOTIDE SEQUENCE [LARGE SCALE GENOMIC DNA]</scope>
    <source>
        <strain evidence="3">cv. XS01</strain>
    </source>
</reference>
<feature type="compositionally biased region" description="Basic and acidic residues" evidence="1">
    <location>
        <begin position="29"/>
        <end position="38"/>
    </location>
</feature>
<keyword evidence="3" id="KW-1185">Reference proteome</keyword>
<dbReference type="AlphaFoldDB" id="A0A2Z7D1F8"/>
<proteinExistence type="predicted"/>
<evidence type="ECO:0000313" key="3">
    <source>
        <dbReference type="Proteomes" id="UP000250235"/>
    </source>
</evidence>
<name>A0A2Z7D1F8_9LAMI</name>
<protein>
    <submittedName>
        <fullName evidence="2">Uncharacterized protein</fullName>
    </submittedName>
</protein>
<gene>
    <name evidence="2" type="ORF">F511_37289</name>
</gene>
<organism evidence="2 3">
    <name type="scientific">Dorcoceras hygrometricum</name>
    <dbReference type="NCBI Taxonomy" id="472368"/>
    <lineage>
        <taxon>Eukaryota</taxon>
        <taxon>Viridiplantae</taxon>
        <taxon>Streptophyta</taxon>
        <taxon>Embryophyta</taxon>
        <taxon>Tracheophyta</taxon>
        <taxon>Spermatophyta</taxon>
        <taxon>Magnoliopsida</taxon>
        <taxon>eudicotyledons</taxon>
        <taxon>Gunneridae</taxon>
        <taxon>Pentapetalae</taxon>
        <taxon>asterids</taxon>
        <taxon>lamiids</taxon>
        <taxon>Lamiales</taxon>
        <taxon>Gesneriaceae</taxon>
        <taxon>Didymocarpoideae</taxon>
        <taxon>Trichosporeae</taxon>
        <taxon>Loxocarpinae</taxon>
        <taxon>Dorcoceras</taxon>
    </lineage>
</organism>
<dbReference type="Proteomes" id="UP000250235">
    <property type="component" value="Unassembled WGS sequence"/>
</dbReference>
<feature type="region of interest" description="Disordered" evidence="1">
    <location>
        <begin position="29"/>
        <end position="85"/>
    </location>
</feature>